<dbReference type="PANTHER" id="PTHR31203">
    <property type="entry name" value="BETA-KERATIN-RELATED PROTEIN-RELATED"/>
    <property type="match status" value="1"/>
</dbReference>
<dbReference type="AlphaFoldDB" id="A0A091T4Y8"/>
<keyword evidence="3 5" id="KW-0416">Keratin</keyword>
<name>A0A091T4Y8_PELCR</name>
<dbReference type="GO" id="GO:0005200">
    <property type="term" value="F:structural constituent of cytoskeleton"/>
    <property type="evidence" value="ECO:0007669"/>
    <property type="project" value="InterPro"/>
</dbReference>
<feature type="non-terminal residue" evidence="6">
    <location>
        <position position="56"/>
    </location>
</feature>
<accession>A0A091T4Y8</accession>
<evidence type="ECO:0000256" key="2">
    <source>
        <dbReference type="ARBA" id="ARBA00011806"/>
    </source>
</evidence>
<evidence type="ECO:0000256" key="3">
    <source>
        <dbReference type="ARBA" id="ARBA00022744"/>
    </source>
</evidence>
<dbReference type="Proteomes" id="UP000054150">
    <property type="component" value="Unassembled WGS sequence"/>
</dbReference>
<feature type="non-terminal residue" evidence="6">
    <location>
        <position position="1"/>
    </location>
</feature>
<evidence type="ECO:0000313" key="7">
    <source>
        <dbReference type="Proteomes" id="UP000054150"/>
    </source>
</evidence>
<organism evidence="6 7">
    <name type="scientific">Pelecanus crispus</name>
    <name type="common">Dalmatian pelican</name>
    <dbReference type="NCBI Taxonomy" id="36300"/>
    <lineage>
        <taxon>Eukaryota</taxon>
        <taxon>Metazoa</taxon>
        <taxon>Chordata</taxon>
        <taxon>Craniata</taxon>
        <taxon>Vertebrata</taxon>
        <taxon>Euteleostomi</taxon>
        <taxon>Archelosauria</taxon>
        <taxon>Archosauria</taxon>
        <taxon>Dinosauria</taxon>
        <taxon>Saurischia</taxon>
        <taxon>Theropoda</taxon>
        <taxon>Coelurosauria</taxon>
        <taxon>Aves</taxon>
        <taxon>Neognathae</taxon>
        <taxon>Neoaves</taxon>
        <taxon>Aequornithes</taxon>
        <taxon>Pelecaniformes</taxon>
        <taxon>Pelecanidae</taxon>
        <taxon>Pelecanus</taxon>
    </lineage>
</organism>
<comment type="similarity">
    <text evidence="1 5">Belongs to the avian keratin family.</text>
</comment>
<dbReference type="InterPro" id="IPR003461">
    <property type="entry name" value="Keratin"/>
</dbReference>
<keyword evidence="4" id="KW-0007">Acetylation</keyword>
<evidence type="ECO:0000256" key="1">
    <source>
        <dbReference type="ARBA" id="ARBA00008702"/>
    </source>
</evidence>
<protein>
    <recommendedName>
        <fullName evidence="5">Keratin</fullName>
    </recommendedName>
</protein>
<comment type="subunit">
    <text evidence="2 5">The avian keratins (F-ker, S-ker, C-ker and B-ker) are a complex mixture of very similar polypeptides.</text>
</comment>
<evidence type="ECO:0000313" key="6">
    <source>
        <dbReference type="EMBL" id="KFQ66309.1"/>
    </source>
</evidence>
<dbReference type="GO" id="GO:0005882">
    <property type="term" value="C:intermediate filament"/>
    <property type="evidence" value="ECO:0007669"/>
    <property type="project" value="UniProtKB-KW"/>
</dbReference>
<dbReference type="Pfam" id="PF02422">
    <property type="entry name" value="Keratin"/>
    <property type="match status" value="1"/>
</dbReference>
<sequence>AWQCQNSTVIIQPSPVAVIVPGPIFSSFPQNTVVGSSTSAAVGSILRCDGGPIASG</sequence>
<dbReference type="EMBL" id="KK497330">
    <property type="protein sequence ID" value="KFQ66309.1"/>
    <property type="molecule type" value="Genomic_DNA"/>
</dbReference>
<keyword evidence="7" id="KW-1185">Reference proteome</keyword>
<reference evidence="6 7" key="1">
    <citation type="submission" date="2014-04" db="EMBL/GenBank/DDBJ databases">
        <title>Genome evolution of avian class.</title>
        <authorList>
            <person name="Zhang G."/>
            <person name="Li C."/>
        </authorList>
    </citation>
    <scope>NUCLEOTIDE SEQUENCE [LARGE SCALE GENOMIC DNA]</scope>
    <source>
        <strain evidence="6">BGI_N334</strain>
    </source>
</reference>
<dbReference type="PANTHER" id="PTHR31203:SF1">
    <property type="entry name" value="BETA-KERATIN-RELATED PROTEIN-RELATED"/>
    <property type="match status" value="1"/>
</dbReference>
<evidence type="ECO:0000256" key="5">
    <source>
        <dbReference type="RuleBase" id="RU364002"/>
    </source>
</evidence>
<proteinExistence type="inferred from homology"/>
<gene>
    <name evidence="6" type="ORF">N334_01226</name>
</gene>
<evidence type="ECO:0000256" key="4">
    <source>
        <dbReference type="ARBA" id="ARBA00022990"/>
    </source>
</evidence>